<dbReference type="SMART" id="SM00387">
    <property type="entry name" value="HATPase_c"/>
    <property type="match status" value="1"/>
</dbReference>
<feature type="domain" description="Histidine kinase" evidence="8">
    <location>
        <begin position="271"/>
        <end position="491"/>
    </location>
</feature>
<feature type="domain" description="HAMP" evidence="9">
    <location>
        <begin position="188"/>
        <end position="240"/>
    </location>
</feature>
<evidence type="ECO:0000313" key="11">
    <source>
        <dbReference type="Proteomes" id="UP000317648"/>
    </source>
</evidence>
<dbReference type="InterPro" id="IPR005467">
    <property type="entry name" value="His_kinase_dom"/>
</dbReference>
<dbReference type="OrthoDB" id="226486at2"/>
<keyword evidence="6" id="KW-0418">Kinase</keyword>
<dbReference type="SUPFAM" id="SSF158472">
    <property type="entry name" value="HAMP domain-like"/>
    <property type="match status" value="1"/>
</dbReference>
<dbReference type="PROSITE" id="PS50885">
    <property type="entry name" value="HAMP"/>
    <property type="match status" value="1"/>
</dbReference>
<dbReference type="Pfam" id="PF00672">
    <property type="entry name" value="HAMP"/>
    <property type="match status" value="1"/>
</dbReference>
<dbReference type="KEGG" id="lcre:Pla8534_70050"/>
<name>A0A518E4U1_9BACT</name>
<dbReference type="PANTHER" id="PTHR43065:SF42">
    <property type="entry name" value="TWO-COMPONENT SENSOR PPRA"/>
    <property type="match status" value="1"/>
</dbReference>
<evidence type="ECO:0000256" key="5">
    <source>
        <dbReference type="ARBA" id="ARBA00022679"/>
    </source>
</evidence>
<organism evidence="10 11">
    <name type="scientific">Lignipirellula cremea</name>
    <dbReference type="NCBI Taxonomy" id="2528010"/>
    <lineage>
        <taxon>Bacteria</taxon>
        <taxon>Pseudomonadati</taxon>
        <taxon>Planctomycetota</taxon>
        <taxon>Planctomycetia</taxon>
        <taxon>Pirellulales</taxon>
        <taxon>Pirellulaceae</taxon>
        <taxon>Lignipirellula</taxon>
    </lineage>
</organism>
<dbReference type="RefSeq" id="WP_145058844.1">
    <property type="nucleotide sequence ID" value="NZ_CP036433.1"/>
</dbReference>
<dbReference type="SUPFAM" id="SSF47384">
    <property type="entry name" value="Homodimeric domain of signal transducing histidine kinase"/>
    <property type="match status" value="1"/>
</dbReference>
<dbReference type="CDD" id="cd06225">
    <property type="entry name" value="HAMP"/>
    <property type="match status" value="1"/>
</dbReference>
<dbReference type="InterPro" id="IPR003661">
    <property type="entry name" value="HisK_dim/P_dom"/>
</dbReference>
<dbReference type="EMBL" id="CP036433">
    <property type="protein sequence ID" value="QDU99094.1"/>
    <property type="molecule type" value="Genomic_DNA"/>
</dbReference>
<dbReference type="Pfam" id="PF02518">
    <property type="entry name" value="HATPase_c"/>
    <property type="match status" value="1"/>
</dbReference>
<evidence type="ECO:0000256" key="2">
    <source>
        <dbReference type="ARBA" id="ARBA00004370"/>
    </source>
</evidence>
<sequence>MKLAAKVIAVFLLAVMALTVAYGVAAVRHERDLFRREQEMAARQYAGQVEGVLARALQQGASDKVAEILKEHPAATHAMQVQWIRFDPTATMPDEGSGSDEGEDNGAAQAAQIQAGEMLSFETHTDGKRVLHTYYALQTLPPGQGALQFSAPLAAVDQRNRETMFSTLLLLVGMGLLSVVVVVLSGVRMIGRPLQQLIDKTRRIGEGDLTGPLTLSSSDELGQLASALNAMCEKLDQQRDLLQQESAARLATREQLRHADRLKTVGRLAAGIAHEMGTPLNVVSGRAGLIASGKLSAEEIHASAGVIRSETERITTVIRQLLDFARRNTPQRTAVDLCDLVRQTTRLLQSLAGRQNVQLSIVGDDPPLPVQVDSGQILQVLTNLVVNAIQAMPQGGQVTLTVSREQAVCPSTPGEAPQETATVVVADEGSGIAEADLAHIFEPFFTTKDVGQGTGLGLSIVHGIVEEHGGWIEVASTPAGSRFTLRLPLETDSSPKAP</sequence>
<dbReference type="Gene3D" id="6.10.340.10">
    <property type="match status" value="1"/>
</dbReference>
<dbReference type="PRINTS" id="PR00344">
    <property type="entry name" value="BCTRLSENSOR"/>
</dbReference>
<dbReference type="Pfam" id="PF00512">
    <property type="entry name" value="HisKA"/>
    <property type="match status" value="1"/>
</dbReference>
<reference evidence="10 11" key="1">
    <citation type="submission" date="2019-02" db="EMBL/GenBank/DDBJ databases">
        <title>Deep-cultivation of Planctomycetes and their phenomic and genomic characterization uncovers novel biology.</title>
        <authorList>
            <person name="Wiegand S."/>
            <person name="Jogler M."/>
            <person name="Boedeker C."/>
            <person name="Pinto D."/>
            <person name="Vollmers J."/>
            <person name="Rivas-Marin E."/>
            <person name="Kohn T."/>
            <person name="Peeters S.H."/>
            <person name="Heuer A."/>
            <person name="Rast P."/>
            <person name="Oberbeckmann S."/>
            <person name="Bunk B."/>
            <person name="Jeske O."/>
            <person name="Meyerdierks A."/>
            <person name="Storesund J.E."/>
            <person name="Kallscheuer N."/>
            <person name="Luecker S."/>
            <person name="Lage O.M."/>
            <person name="Pohl T."/>
            <person name="Merkel B.J."/>
            <person name="Hornburger P."/>
            <person name="Mueller R.-W."/>
            <person name="Bruemmer F."/>
            <person name="Labrenz M."/>
            <person name="Spormann A.M."/>
            <person name="Op den Camp H."/>
            <person name="Overmann J."/>
            <person name="Amann R."/>
            <person name="Jetten M.S.M."/>
            <person name="Mascher T."/>
            <person name="Medema M.H."/>
            <person name="Devos D.P."/>
            <person name="Kaster A.-K."/>
            <person name="Ovreas L."/>
            <person name="Rohde M."/>
            <person name="Galperin M.Y."/>
            <person name="Jogler C."/>
        </authorList>
    </citation>
    <scope>NUCLEOTIDE SEQUENCE [LARGE SCALE GENOMIC DNA]</scope>
    <source>
        <strain evidence="10 11">Pla85_3_4</strain>
    </source>
</reference>
<dbReference type="PROSITE" id="PS50109">
    <property type="entry name" value="HIS_KIN"/>
    <property type="match status" value="1"/>
</dbReference>
<dbReference type="EC" id="2.7.13.3" evidence="3"/>
<keyword evidence="4" id="KW-0597">Phosphoprotein</keyword>
<dbReference type="InterPro" id="IPR003660">
    <property type="entry name" value="HAMP_dom"/>
</dbReference>
<dbReference type="SMART" id="SM00304">
    <property type="entry name" value="HAMP"/>
    <property type="match status" value="1"/>
</dbReference>
<dbReference type="InterPro" id="IPR036890">
    <property type="entry name" value="HATPase_C_sf"/>
</dbReference>
<gene>
    <name evidence="10" type="primary">zraS_8</name>
    <name evidence="10" type="ORF">Pla8534_70050</name>
</gene>
<dbReference type="InterPro" id="IPR036097">
    <property type="entry name" value="HisK_dim/P_sf"/>
</dbReference>
<evidence type="ECO:0000256" key="3">
    <source>
        <dbReference type="ARBA" id="ARBA00012438"/>
    </source>
</evidence>
<evidence type="ECO:0000313" key="10">
    <source>
        <dbReference type="EMBL" id="QDU99094.1"/>
    </source>
</evidence>
<dbReference type="SMART" id="SM00388">
    <property type="entry name" value="HisKA"/>
    <property type="match status" value="1"/>
</dbReference>
<protein>
    <recommendedName>
        <fullName evidence="3">histidine kinase</fullName>
        <ecNumber evidence="3">2.7.13.3</ecNumber>
    </recommendedName>
</protein>
<keyword evidence="7" id="KW-1133">Transmembrane helix</keyword>
<dbReference type="InterPro" id="IPR003594">
    <property type="entry name" value="HATPase_dom"/>
</dbReference>
<evidence type="ECO:0000256" key="1">
    <source>
        <dbReference type="ARBA" id="ARBA00000085"/>
    </source>
</evidence>
<dbReference type="InterPro" id="IPR004358">
    <property type="entry name" value="Sig_transdc_His_kin-like_C"/>
</dbReference>
<evidence type="ECO:0000256" key="7">
    <source>
        <dbReference type="SAM" id="Phobius"/>
    </source>
</evidence>
<dbReference type="Gene3D" id="3.30.565.10">
    <property type="entry name" value="Histidine kinase-like ATPase, C-terminal domain"/>
    <property type="match status" value="1"/>
</dbReference>
<dbReference type="Gene3D" id="1.10.287.130">
    <property type="match status" value="1"/>
</dbReference>
<keyword evidence="7" id="KW-0812">Transmembrane</keyword>
<feature type="transmembrane region" description="Helical" evidence="7">
    <location>
        <begin position="164"/>
        <end position="187"/>
    </location>
</feature>
<accession>A0A518E4U1</accession>
<keyword evidence="5 10" id="KW-0808">Transferase</keyword>
<keyword evidence="7" id="KW-0472">Membrane</keyword>
<evidence type="ECO:0000256" key="6">
    <source>
        <dbReference type="ARBA" id="ARBA00022777"/>
    </source>
</evidence>
<evidence type="ECO:0000259" key="9">
    <source>
        <dbReference type="PROSITE" id="PS50885"/>
    </source>
</evidence>
<dbReference type="Proteomes" id="UP000317648">
    <property type="component" value="Chromosome"/>
</dbReference>
<dbReference type="SUPFAM" id="SSF55874">
    <property type="entry name" value="ATPase domain of HSP90 chaperone/DNA topoisomerase II/histidine kinase"/>
    <property type="match status" value="1"/>
</dbReference>
<dbReference type="PANTHER" id="PTHR43065">
    <property type="entry name" value="SENSOR HISTIDINE KINASE"/>
    <property type="match status" value="1"/>
</dbReference>
<evidence type="ECO:0000259" key="8">
    <source>
        <dbReference type="PROSITE" id="PS50109"/>
    </source>
</evidence>
<comment type="subcellular location">
    <subcellularLocation>
        <location evidence="2">Membrane</location>
    </subcellularLocation>
</comment>
<comment type="catalytic activity">
    <reaction evidence="1">
        <text>ATP + protein L-histidine = ADP + protein N-phospho-L-histidine.</text>
        <dbReference type="EC" id="2.7.13.3"/>
    </reaction>
</comment>
<proteinExistence type="predicted"/>
<dbReference type="GO" id="GO:0016020">
    <property type="term" value="C:membrane"/>
    <property type="evidence" value="ECO:0007669"/>
    <property type="project" value="UniProtKB-SubCell"/>
</dbReference>
<keyword evidence="11" id="KW-1185">Reference proteome</keyword>
<dbReference type="GO" id="GO:0000155">
    <property type="term" value="F:phosphorelay sensor kinase activity"/>
    <property type="evidence" value="ECO:0007669"/>
    <property type="project" value="InterPro"/>
</dbReference>
<dbReference type="AlphaFoldDB" id="A0A518E4U1"/>
<dbReference type="CDD" id="cd00082">
    <property type="entry name" value="HisKA"/>
    <property type="match status" value="1"/>
</dbReference>
<evidence type="ECO:0000256" key="4">
    <source>
        <dbReference type="ARBA" id="ARBA00022553"/>
    </source>
</evidence>